<dbReference type="InterPro" id="IPR011991">
    <property type="entry name" value="ArsR-like_HTH"/>
</dbReference>
<dbReference type="SUPFAM" id="SSF46785">
    <property type="entry name" value="Winged helix' DNA-binding domain"/>
    <property type="match status" value="1"/>
</dbReference>
<dbReference type="CDD" id="cd00090">
    <property type="entry name" value="HTH_ARSR"/>
    <property type="match status" value="1"/>
</dbReference>
<keyword evidence="7" id="KW-1185">Reference proteome</keyword>
<evidence type="ECO:0000259" key="4">
    <source>
        <dbReference type="SMART" id="SM00347"/>
    </source>
</evidence>
<keyword evidence="3" id="KW-0804">Transcription</keyword>
<dbReference type="EMBL" id="CP146275">
    <property type="protein sequence ID" value="WWT33480.1"/>
    <property type="molecule type" value="Genomic_DNA"/>
</dbReference>
<dbReference type="PANTHER" id="PTHR33154">
    <property type="entry name" value="TRANSCRIPTIONAL REGULATOR, ARSR FAMILY"/>
    <property type="match status" value="1"/>
</dbReference>
<dbReference type="InterPro" id="IPR001845">
    <property type="entry name" value="HTH_ArsR_DNA-bd_dom"/>
</dbReference>
<accession>A0ABZ2I1B5</accession>
<evidence type="ECO:0000313" key="7">
    <source>
        <dbReference type="Proteomes" id="UP001369958"/>
    </source>
</evidence>
<dbReference type="Pfam" id="PF12840">
    <property type="entry name" value="HTH_20"/>
    <property type="match status" value="1"/>
</dbReference>
<dbReference type="SMART" id="SM00347">
    <property type="entry name" value="HTH_MARR"/>
    <property type="match status" value="1"/>
</dbReference>
<evidence type="ECO:0000259" key="5">
    <source>
        <dbReference type="SMART" id="SM00418"/>
    </source>
</evidence>
<dbReference type="InterPro" id="IPR000835">
    <property type="entry name" value="HTH_MarR-typ"/>
</dbReference>
<feature type="domain" description="HTH marR-type" evidence="4">
    <location>
        <begin position="12"/>
        <end position="110"/>
    </location>
</feature>
<name>A0ABZ2I1B5_9HYPH</name>
<feature type="domain" description="HTH arsR-type" evidence="5">
    <location>
        <begin position="12"/>
        <end position="121"/>
    </location>
</feature>
<proteinExistence type="predicted"/>
<sequence>MREISRIVPDSRALKALTHPERLKMLGILRMEGPQTATTLAERLGLNSGATSYHLRQLAEHGFIEADEARGNRRDRWWKARHEATMIEPSEAEPGEALDASMAMMQSVVSHHAAAMQRAHEGFTDLPHDWKKAQTFSDYTIAMSPEAARALMDEIHALLARHKAEAPAPGEDLPEGWRAFTVHLHGFPYRPFGKGEDK</sequence>
<evidence type="ECO:0000256" key="3">
    <source>
        <dbReference type="ARBA" id="ARBA00023163"/>
    </source>
</evidence>
<dbReference type="SMART" id="SM00418">
    <property type="entry name" value="HTH_ARSR"/>
    <property type="match status" value="1"/>
</dbReference>
<dbReference type="RefSeq" id="WP_338609039.1">
    <property type="nucleotide sequence ID" value="NZ_CP146275.1"/>
</dbReference>
<dbReference type="Gene3D" id="1.10.10.10">
    <property type="entry name" value="Winged helix-like DNA-binding domain superfamily/Winged helix DNA-binding domain"/>
    <property type="match status" value="1"/>
</dbReference>
<protein>
    <submittedName>
        <fullName evidence="6">Helix-turn-helix domain-containing protein</fullName>
    </submittedName>
</protein>
<keyword evidence="2" id="KW-0238">DNA-binding</keyword>
<evidence type="ECO:0000256" key="1">
    <source>
        <dbReference type="ARBA" id="ARBA00023015"/>
    </source>
</evidence>
<organism evidence="6 7">
    <name type="scientific">Pelagibacterium nitratireducens</name>
    <dbReference type="NCBI Taxonomy" id="1046114"/>
    <lineage>
        <taxon>Bacteria</taxon>
        <taxon>Pseudomonadati</taxon>
        <taxon>Pseudomonadota</taxon>
        <taxon>Alphaproteobacteria</taxon>
        <taxon>Hyphomicrobiales</taxon>
        <taxon>Devosiaceae</taxon>
        <taxon>Pelagibacterium</taxon>
    </lineage>
</organism>
<keyword evidence="1" id="KW-0805">Transcription regulation</keyword>
<dbReference type="InterPro" id="IPR036390">
    <property type="entry name" value="WH_DNA-bd_sf"/>
</dbReference>
<reference evidence="6 7" key="1">
    <citation type="submission" date="2024-02" db="EMBL/GenBank/DDBJ databases">
        <title>Complete genome sequence of Pelagibacterium nitratireducens ZH15.</title>
        <authorList>
            <person name="Zhao L.H."/>
        </authorList>
    </citation>
    <scope>NUCLEOTIDE SEQUENCE [LARGE SCALE GENOMIC DNA]</scope>
    <source>
        <strain evidence="6 7">ZH15</strain>
    </source>
</reference>
<dbReference type="InterPro" id="IPR036388">
    <property type="entry name" value="WH-like_DNA-bd_sf"/>
</dbReference>
<evidence type="ECO:0000256" key="2">
    <source>
        <dbReference type="ARBA" id="ARBA00023125"/>
    </source>
</evidence>
<dbReference type="InterPro" id="IPR051081">
    <property type="entry name" value="HTH_MetalResp_TranReg"/>
</dbReference>
<dbReference type="Proteomes" id="UP001369958">
    <property type="component" value="Chromosome"/>
</dbReference>
<evidence type="ECO:0000313" key="6">
    <source>
        <dbReference type="EMBL" id="WWT33480.1"/>
    </source>
</evidence>
<dbReference type="PANTHER" id="PTHR33154:SF33">
    <property type="entry name" value="TRANSCRIPTIONAL REPRESSOR SDPR"/>
    <property type="match status" value="1"/>
</dbReference>
<gene>
    <name evidence="6" type="ORF">V6617_03145</name>
</gene>